<feature type="chain" id="PRO_5014753383" evidence="1">
    <location>
        <begin position="21"/>
        <end position="69"/>
    </location>
</feature>
<proteinExistence type="predicted"/>
<keyword evidence="1" id="KW-0732">Signal</keyword>
<accession>A0A2M4DKC0</accession>
<feature type="signal peptide" evidence="1">
    <location>
        <begin position="1"/>
        <end position="20"/>
    </location>
</feature>
<dbReference type="EMBL" id="GGFL01013835">
    <property type="protein sequence ID" value="MBW78013.1"/>
    <property type="molecule type" value="Transcribed_RNA"/>
</dbReference>
<dbReference type="AlphaFoldDB" id="A0A2M4DKC0"/>
<organism evidence="2">
    <name type="scientific">Anopheles darlingi</name>
    <name type="common">Mosquito</name>
    <dbReference type="NCBI Taxonomy" id="43151"/>
    <lineage>
        <taxon>Eukaryota</taxon>
        <taxon>Metazoa</taxon>
        <taxon>Ecdysozoa</taxon>
        <taxon>Arthropoda</taxon>
        <taxon>Hexapoda</taxon>
        <taxon>Insecta</taxon>
        <taxon>Pterygota</taxon>
        <taxon>Neoptera</taxon>
        <taxon>Endopterygota</taxon>
        <taxon>Diptera</taxon>
        <taxon>Nematocera</taxon>
        <taxon>Culicoidea</taxon>
        <taxon>Culicidae</taxon>
        <taxon>Anophelinae</taxon>
        <taxon>Anopheles</taxon>
    </lineage>
</organism>
<evidence type="ECO:0000313" key="2">
    <source>
        <dbReference type="EMBL" id="MBW78013.1"/>
    </source>
</evidence>
<name>A0A2M4DKC0_ANODA</name>
<protein>
    <submittedName>
        <fullName evidence="2">Putative secreted protein</fullName>
    </submittedName>
</protein>
<evidence type="ECO:0000256" key="1">
    <source>
        <dbReference type="SAM" id="SignalP"/>
    </source>
</evidence>
<reference evidence="2" key="1">
    <citation type="submission" date="2018-01" db="EMBL/GenBank/DDBJ databases">
        <title>An insight into the sialome of Amazonian anophelines.</title>
        <authorList>
            <person name="Ribeiro J.M."/>
            <person name="Scarpassa V."/>
            <person name="Calvo E."/>
        </authorList>
    </citation>
    <scope>NUCLEOTIDE SEQUENCE</scope>
</reference>
<sequence length="69" mass="7924">MMTTMVFCFLILGSWVLVELDFRSPLWPPHGSGAHDSEGGRGTSLWSLQTTEHEIDLFRCLWFCYANTK</sequence>